<dbReference type="AlphaFoldDB" id="A0A5N6LL47"/>
<gene>
    <name evidence="1" type="ORF">E3N88_42047</name>
</gene>
<reference evidence="1 2" key="1">
    <citation type="submission" date="2019-05" db="EMBL/GenBank/DDBJ databases">
        <title>Mikania micrantha, genome provides insights into the molecular mechanism of rapid growth.</title>
        <authorList>
            <person name="Liu B."/>
        </authorList>
    </citation>
    <scope>NUCLEOTIDE SEQUENCE [LARGE SCALE GENOMIC DNA]</scope>
    <source>
        <strain evidence="1">NLD-2019</strain>
        <tissue evidence="1">Leaf</tissue>
    </source>
</reference>
<dbReference type="PANTHER" id="PTHR32002:SF35">
    <property type="entry name" value="PROTEIN NLP6"/>
    <property type="match status" value="1"/>
</dbReference>
<dbReference type="Proteomes" id="UP000326396">
    <property type="component" value="Unassembled WGS sequence"/>
</dbReference>
<comment type="caution">
    <text evidence="1">The sequence shown here is derived from an EMBL/GenBank/DDBJ whole genome shotgun (WGS) entry which is preliminary data.</text>
</comment>
<name>A0A5N6LL47_9ASTR</name>
<sequence length="390" mass="44059">MQFKIYKVLQEFNFRGQVGFLQFWEDISGHDDSVRLVVGQLYRLNGNHDGLTAYRATCLHYDTFIGPDTHVDPLFFAGLAAQTGFADQRTNHDPNQFIGQLVIPVYTNLHTFLGVIEFVTPSPKESYVDDFNQLYGLLKNENLTTPEEKTVKVEHENKTRYGKDIIKFSLRWTSAGMNDIWREVTQRFKRVKQDAFQINIQVPTGVPEAVTQSDLIHDPLIPVFDGKHVSIHTPSEQFTMIHQSEVISDLIGDVEVNENPDFVTAAPSCCYSIGSWPLPGAGPQMLGQEEPKRIITLQLTTRRFPDDGSRLLYVDGLPMLGQAESKPNFSFIANDRNINSRSDTYRNFPSKLGSSIRLTPLRVFEDQVVDGSGPEFPLPQVSLSDFADLN</sequence>
<evidence type="ECO:0000313" key="1">
    <source>
        <dbReference type="EMBL" id="KAD2002363.1"/>
    </source>
</evidence>
<dbReference type="GO" id="GO:0003700">
    <property type="term" value="F:DNA-binding transcription factor activity"/>
    <property type="evidence" value="ECO:0007669"/>
    <property type="project" value="InterPro"/>
</dbReference>
<keyword evidence="2" id="KW-1185">Reference proteome</keyword>
<dbReference type="InterPro" id="IPR045012">
    <property type="entry name" value="NLP"/>
</dbReference>
<accession>A0A5N6LL47</accession>
<proteinExistence type="predicted"/>
<evidence type="ECO:0000313" key="2">
    <source>
        <dbReference type="Proteomes" id="UP000326396"/>
    </source>
</evidence>
<protein>
    <submittedName>
        <fullName evidence="1">Uncharacterized protein</fullName>
    </submittedName>
</protein>
<dbReference type="PANTHER" id="PTHR32002">
    <property type="entry name" value="PROTEIN NLP8"/>
    <property type="match status" value="1"/>
</dbReference>
<organism evidence="1 2">
    <name type="scientific">Mikania micrantha</name>
    <name type="common">bitter vine</name>
    <dbReference type="NCBI Taxonomy" id="192012"/>
    <lineage>
        <taxon>Eukaryota</taxon>
        <taxon>Viridiplantae</taxon>
        <taxon>Streptophyta</taxon>
        <taxon>Embryophyta</taxon>
        <taxon>Tracheophyta</taxon>
        <taxon>Spermatophyta</taxon>
        <taxon>Magnoliopsida</taxon>
        <taxon>eudicotyledons</taxon>
        <taxon>Gunneridae</taxon>
        <taxon>Pentapetalae</taxon>
        <taxon>asterids</taxon>
        <taxon>campanulids</taxon>
        <taxon>Asterales</taxon>
        <taxon>Asteraceae</taxon>
        <taxon>Asteroideae</taxon>
        <taxon>Heliantheae alliance</taxon>
        <taxon>Eupatorieae</taxon>
        <taxon>Mikania</taxon>
    </lineage>
</organism>
<dbReference type="EMBL" id="SZYD01000256">
    <property type="protein sequence ID" value="KAD2002363.1"/>
    <property type="molecule type" value="Genomic_DNA"/>
</dbReference>